<name>A0A4C1WCK5_EUMVA</name>
<protein>
    <submittedName>
        <fullName evidence="1">Uncharacterized protein</fullName>
    </submittedName>
</protein>
<sequence length="124" mass="14374">MRRPIKDRDPGLSLRDCRNLLFKAQVALARQNCKSYDYAHLCVKKLKILSDGGYQSMQPRNQVMWMFNPLKEFLRDDSIVFIDNNTELGLGARLSLRINTFPKCKTLKPHSFNSEISEDDPSRP</sequence>
<organism evidence="1 2">
    <name type="scientific">Eumeta variegata</name>
    <name type="common">Bagworm moth</name>
    <name type="synonym">Eumeta japonica</name>
    <dbReference type="NCBI Taxonomy" id="151549"/>
    <lineage>
        <taxon>Eukaryota</taxon>
        <taxon>Metazoa</taxon>
        <taxon>Ecdysozoa</taxon>
        <taxon>Arthropoda</taxon>
        <taxon>Hexapoda</taxon>
        <taxon>Insecta</taxon>
        <taxon>Pterygota</taxon>
        <taxon>Neoptera</taxon>
        <taxon>Endopterygota</taxon>
        <taxon>Lepidoptera</taxon>
        <taxon>Glossata</taxon>
        <taxon>Ditrysia</taxon>
        <taxon>Tineoidea</taxon>
        <taxon>Psychidae</taxon>
        <taxon>Oiketicinae</taxon>
        <taxon>Eumeta</taxon>
    </lineage>
</organism>
<evidence type="ECO:0000313" key="2">
    <source>
        <dbReference type="Proteomes" id="UP000299102"/>
    </source>
</evidence>
<keyword evidence="2" id="KW-1185">Reference proteome</keyword>
<proteinExistence type="predicted"/>
<gene>
    <name evidence="1" type="ORF">EVAR_43559_1</name>
</gene>
<comment type="caution">
    <text evidence="1">The sequence shown here is derived from an EMBL/GenBank/DDBJ whole genome shotgun (WGS) entry which is preliminary data.</text>
</comment>
<reference evidence="1 2" key="1">
    <citation type="journal article" date="2019" name="Commun. Biol.">
        <title>The bagworm genome reveals a unique fibroin gene that provides high tensile strength.</title>
        <authorList>
            <person name="Kono N."/>
            <person name="Nakamura H."/>
            <person name="Ohtoshi R."/>
            <person name="Tomita M."/>
            <person name="Numata K."/>
            <person name="Arakawa K."/>
        </authorList>
    </citation>
    <scope>NUCLEOTIDE SEQUENCE [LARGE SCALE GENOMIC DNA]</scope>
</reference>
<dbReference type="Proteomes" id="UP000299102">
    <property type="component" value="Unassembled WGS sequence"/>
</dbReference>
<dbReference type="EMBL" id="BGZK01000511">
    <property type="protein sequence ID" value="GBP47867.1"/>
    <property type="molecule type" value="Genomic_DNA"/>
</dbReference>
<accession>A0A4C1WCK5</accession>
<dbReference type="AlphaFoldDB" id="A0A4C1WCK5"/>
<evidence type="ECO:0000313" key="1">
    <source>
        <dbReference type="EMBL" id="GBP47867.1"/>
    </source>
</evidence>